<evidence type="ECO:0000313" key="2">
    <source>
        <dbReference type="Proteomes" id="UP000827092"/>
    </source>
</evidence>
<sequence>MSFISAIGFIMSGSGLEELYGTVYAKNSAQQIKKGKAYSRAIRALFLVEEALITVFILKTSEASIIVGKDELNSIYSTFKRGNACFEEIMQSAAVKSFVVVLENQLQL</sequence>
<protein>
    <submittedName>
        <fullName evidence="1">Uncharacterized protein</fullName>
    </submittedName>
</protein>
<reference evidence="1 2" key="1">
    <citation type="journal article" date="2022" name="Nat. Ecol. Evol.">
        <title>A masculinizing supergene underlies an exaggerated male reproductive morph in a spider.</title>
        <authorList>
            <person name="Hendrickx F."/>
            <person name="De Corte Z."/>
            <person name="Sonet G."/>
            <person name="Van Belleghem S.M."/>
            <person name="Kostlbacher S."/>
            <person name="Vangestel C."/>
        </authorList>
    </citation>
    <scope>NUCLEOTIDE SEQUENCE [LARGE SCALE GENOMIC DNA]</scope>
    <source>
        <strain evidence="1">W744_W776</strain>
    </source>
</reference>
<comment type="caution">
    <text evidence="1">The sequence shown here is derived from an EMBL/GenBank/DDBJ whole genome shotgun (WGS) entry which is preliminary data.</text>
</comment>
<organism evidence="1 2">
    <name type="scientific">Oedothorax gibbosus</name>
    <dbReference type="NCBI Taxonomy" id="931172"/>
    <lineage>
        <taxon>Eukaryota</taxon>
        <taxon>Metazoa</taxon>
        <taxon>Ecdysozoa</taxon>
        <taxon>Arthropoda</taxon>
        <taxon>Chelicerata</taxon>
        <taxon>Arachnida</taxon>
        <taxon>Araneae</taxon>
        <taxon>Araneomorphae</taxon>
        <taxon>Entelegynae</taxon>
        <taxon>Araneoidea</taxon>
        <taxon>Linyphiidae</taxon>
        <taxon>Erigoninae</taxon>
        <taxon>Oedothorax</taxon>
    </lineage>
</organism>
<name>A0AAV6VPU0_9ARAC</name>
<dbReference type="EMBL" id="JAFNEN010000042">
    <property type="protein sequence ID" value="KAG8198223.1"/>
    <property type="molecule type" value="Genomic_DNA"/>
</dbReference>
<dbReference type="AlphaFoldDB" id="A0AAV6VPU0"/>
<accession>A0AAV6VPU0</accession>
<dbReference type="Proteomes" id="UP000827092">
    <property type="component" value="Unassembled WGS sequence"/>
</dbReference>
<keyword evidence="2" id="KW-1185">Reference proteome</keyword>
<gene>
    <name evidence="1" type="ORF">JTE90_015319</name>
</gene>
<proteinExistence type="predicted"/>
<evidence type="ECO:0000313" key="1">
    <source>
        <dbReference type="EMBL" id="KAG8198223.1"/>
    </source>
</evidence>